<dbReference type="AlphaFoldDB" id="A0AAV4PRQ2"/>
<gene>
    <name evidence="1" type="ORF">CEXT_120801</name>
</gene>
<proteinExistence type="predicted"/>
<accession>A0AAV4PRQ2</accession>
<name>A0AAV4PRQ2_CAEEX</name>
<organism evidence="1 2">
    <name type="scientific">Caerostris extrusa</name>
    <name type="common">Bark spider</name>
    <name type="synonym">Caerostris bankana</name>
    <dbReference type="NCBI Taxonomy" id="172846"/>
    <lineage>
        <taxon>Eukaryota</taxon>
        <taxon>Metazoa</taxon>
        <taxon>Ecdysozoa</taxon>
        <taxon>Arthropoda</taxon>
        <taxon>Chelicerata</taxon>
        <taxon>Arachnida</taxon>
        <taxon>Araneae</taxon>
        <taxon>Araneomorphae</taxon>
        <taxon>Entelegynae</taxon>
        <taxon>Araneoidea</taxon>
        <taxon>Araneidae</taxon>
        <taxon>Caerostris</taxon>
    </lineage>
</organism>
<dbReference type="Proteomes" id="UP001054945">
    <property type="component" value="Unassembled WGS sequence"/>
</dbReference>
<comment type="caution">
    <text evidence="1">The sequence shown here is derived from an EMBL/GenBank/DDBJ whole genome shotgun (WGS) entry which is preliminary data.</text>
</comment>
<keyword evidence="2" id="KW-1185">Reference proteome</keyword>
<dbReference type="EMBL" id="BPLR01004920">
    <property type="protein sequence ID" value="GIX98504.1"/>
    <property type="molecule type" value="Genomic_DNA"/>
</dbReference>
<evidence type="ECO:0000313" key="2">
    <source>
        <dbReference type="Proteomes" id="UP001054945"/>
    </source>
</evidence>
<evidence type="ECO:0000313" key="1">
    <source>
        <dbReference type="EMBL" id="GIX98504.1"/>
    </source>
</evidence>
<reference evidence="1 2" key="1">
    <citation type="submission" date="2021-06" db="EMBL/GenBank/DDBJ databases">
        <title>Caerostris extrusa draft genome.</title>
        <authorList>
            <person name="Kono N."/>
            <person name="Arakawa K."/>
        </authorList>
    </citation>
    <scope>NUCLEOTIDE SEQUENCE [LARGE SCALE GENOMIC DNA]</scope>
</reference>
<protein>
    <submittedName>
        <fullName evidence="1">Uncharacterized protein</fullName>
    </submittedName>
</protein>
<sequence>MKSTILSYQTSCGRLKVAHVTGTTAMCGQYLILLPSTRKNNRPAGLLATKKHPPVTLSEFASPLFLWQDAERGRHVCRKGTSTSIKKGVVVLFHFARSSPPLMQSPLVVRAF</sequence>